<sequence>MAKLENSCPQIEFVRLLASKLSVTLEVAEFIYKTYGVVGLELMQQYDSLKITPYIFLERKQSPSREFFNIHTGEYEMTESKDRLYARVSHTNKEFDNAMRHIEAYEEMLARQEIYEAQKEQERLAREQELEKERKREKRNRQARQRRKRKNQRAKRMAMERLIHYEMIYHKEEQRKYSKELAKRKK</sequence>
<reference evidence="2" key="1">
    <citation type="journal article" date="2021" name="Proc. Natl. Acad. Sci. U.S.A.">
        <title>A Catalog of Tens of Thousands of Viruses from Human Metagenomes Reveals Hidden Associations with Chronic Diseases.</title>
        <authorList>
            <person name="Tisza M.J."/>
            <person name="Buck C.B."/>
        </authorList>
    </citation>
    <scope>NUCLEOTIDE SEQUENCE</scope>
    <source>
        <strain evidence="2">CtqSm5</strain>
    </source>
</reference>
<dbReference type="EMBL" id="BK032642">
    <property type="protein sequence ID" value="DAF52753.1"/>
    <property type="molecule type" value="Genomic_DNA"/>
</dbReference>
<keyword evidence="2" id="KW-0238">DNA-binding</keyword>
<accession>A0A8S5SP26</accession>
<proteinExistence type="predicted"/>
<protein>
    <submittedName>
        <fullName evidence="2">HU-like DNA-binding protein</fullName>
    </submittedName>
</protein>
<evidence type="ECO:0000256" key="1">
    <source>
        <dbReference type="SAM" id="MobiDB-lite"/>
    </source>
</evidence>
<name>A0A8S5SP26_9CAUD</name>
<feature type="region of interest" description="Disordered" evidence="1">
    <location>
        <begin position="126"/>
        <end position="157"/>
    </location>
</feature>
<feature type="compositionally biased region" description="Basic residues" evidence="1">
    <location>
        <begin position="135"/>
        <end position="156"/>
    </location>
</feature>
<evidence type="ECO:0000313" key="2">
    <source>
        <dbReference type="EMBL" id="DAF52753.1"/>
    </source>
</evidence>
<dbReference type="GO" id="GO:0003677">
    <property type="term" value="F:DNA binding"/>
    <property type="evidence" value="ECO:0007669"/>
    <property type="project" value="UniProtKB-KW"/>
</dbReference>
<organism evidence="2">
    <name type="scientific">Siphoviridae sp. ctqSm5</name>
    <dbReference type="NCBI Taxonomy" id="2827949"/>
    <lineage>
        <taxon>Viruses</taxon>
        <taxon>Duplodnaviria</taxon>
        <taxon>Heunggongvirae</taxon>
        <taxon>Uroviricota</taxon>
        <taxon>Caudoviricetes</taxon>
    </lineage>
</organism>